<dbReference type="Proteomes" id="UP000316125">
    <property type="component" value="Chromosome"/>
</dbReference>
<dbReference type="Pfam" id="PF00881">
    <property type="entry name" value="Nitroreductase"/>
    <property type="match status" value="1"/>
</dbReference>
<feature type="binding site" description="in other chain" evidence="8">
    <location>
        <begin position="10"/>
        <end position="12"/>
    </location>
    <ligand>
        <name>FMN</name>
        <dbReference type="ChEBI" id="CHEBI:58210"/>
        <note>ligand shared between dimeric partners</note>
    </ligand>
</feature>
<evidence type="ECO:0000313" key="12">
    <source>
        <dbReference type="Proteomes" id="UP000316125"/>
    </source>
</evidence>
<keyword evidence="4 7" id="KW-0521">NADP</keyword>
<dbReference type="PIRSF" id="PIRSF000232">
    <property type="entry name" value="YdjA"/>
    <property type="match status" value="1"/>
</dbReference>
<dbReference type="PANTHER" id="PTHR43821:SF1">
    <property type="entry name" value="NAD(P)H NITROREDUCTASE YDJA-RELATED"/>
    <property type="match status" value="1"/>
</dbReference>
<dbReference type="SUPFAM" id="SSF55469">
    <property type="entry name" value="FMN-dependent nitroreductase-like"/>
    <property type="match status" value="1"/>
</dbReference>
<evidence type="ECO:0000256" key="6">
    <source>
        <dbReference type="ARBA" id="ARBA00023027"/>
    </source>
</evidence>
<dbReference type="EMBL" id="CP041040">
    <property type="protein sequence ID" value="QDE35513.1"/>
    <property type="molecule type" value="Genomic_DNA"/>
</dbReference>
<evidence type="ECO:0000256" key="2">
    <source>
        <dbReference type="ARBA" id="ARBA00022630"/>
    </source>
</evidence>
<dbReference type="InterPro" id="IPR026021">
    <property type="entry name" value="YdjA-like"/>
</dbReference>
<dbReference type="GO" id="GO:0016491">
    <property type="term" value="F:oxidoreductase activity"/>
    <property type="evidence" value="ECO:0007669"/>
    <property type="project" value="UniProtKB-UniRule"/>
</dbReference>
<dbReference type="OrthoDB" id="3268470at2"/>
<comment type="similarity">
    <text evidence="1 7">Belongs to the nitroreductase family.</text>
</comment>
<keyword evidence="5 7" id="KW-0560">Oxidoreductase</keyword>
<evidence type="ECO:0000256" key="4">
    <source>
        <dbReference type="ARBA" id="ARBA00022857"/>
    </source>
</evidence>
<feature type="domain" description="Nitroreductase" evidence="10">
    <location>
        <begin position="7"/>
        <end position="153"/>
    </location>
</feature>
<dbReference type="AlphaFoldDB" id="A0A4Y5YSR3"/>
<sequence>MSALEAVRARQSSSKVTDEAPSRDELLKLVAAAGRVADHSSLRPWRLIELRGSDRELLGAAIAKAEGDRSPSTKPLRAPLLIAVVASYRKSEKVPRWEQEAVASGVAHMLSLLLDEAGFGVLWRTGHYTRSKAVAKAHGLGKNEELLGWLYVGGKPAGRRPGRRKPVDARGLVTRMPKPKPKAKKKK</sequence>
<evidence type="ECO:0000256" key="5">
    <source>
        <dbReference type="ARBA" id="ARBA00023002"/>
    </source>
</evidence>
<keyword evidence="2 7" id="KW-0285">Flavoprotein</keyword>
<organism evidence="11 12">
    <name type="scientific">Microbacterium foliorum</name>
    <dbReference type="NCBI Taxonomy" id="104336"/>
    <lineage>
        <taxon>Bacteria</taxon>
        <taxon>Bacillati</taxon>
        <taxon>Actinomycetota</taxon>
        <taxon>Actinomycetes</taxon>
        <taxon>Micrococcales</taxon>
        <taxon>Microbacteriaceae</taxon>
        <taxon>Microbacterium</taxon>
    </lineage>
</organism>
<dbReference type="PANTHER" id="PTHR43821">
    <property type="entry name" value="NAD(P)H NITROREDUCTASE YDJA-RELATED"/>
    <property type="match status" value="1"/>
</dbReference>
<feature type="compositionally biased region" description="Basic residues" evidence="9">
    <location>
        <begin position="177"/>
        <end position="187"/>
    </location>
</feature>
<dbReference type="RefSeq" id="WP_140037696.1">
    <property type="nucleotide sequence ID" value="NZ_CP041040.1"/>
</dbReference>
<evidence type="ECO:0000256" key="1">
    <source>
        <dbReference type="ARBA" id="ARBA00007118"/>
    </source>
</evidence>
<comment type="cofactor">
    <cofactor evidence="8">
        <name>FMN</name>
        <dbReference type="ChEBI" id="CHEBI:58210"/>
    </cofactor>
    <text evidence="8">Binds 1 FMN per subunit.</text>
</comment>
<evidence type="ECO:0000256" key="9">
    <source>
        <dbReference type="SAM" id="MobiDB-lite"/>
    </source>
</evidence>
<proteinExistence type="inferred from homology"/>
<dbReference type="InterPro" id="IPR029479">
    <property type="entry name" value="Nitroreductase"/>
</dbReference>
<evidence type="ECO:0000256" key="7">
    <source>
        <dbReference type="PIRNR" id="PIRNR000232"/>
    </source>
</evidence>
<dbReference type="Gene3D" id="3.40.109.10">
    <property type="entry name" value="NADH Oxidase"/>
    <property type="match status" value="1"/>
</dbReference>
<keyword evidence="6 7" id="KW-0520">NAD</keyword>
<keyword evidence="3 7" id="KW-0288">FMN</keyword>
<name>A0A4Y5YSR3_9MICO</name>
<dbReference type="EC" id="1.-.-.-" evidence="7"/>
<protein>
    <recommendedName>
        <fullName evidence="7">Putative NAD(P)H nitroreductase</fullName>
        <ecNumber evidence="7">1.-.-.-</ecNumber>
    </recommendedName>
</protein>
<dbReference type="InterPro" id="IPR052530">
    <property type="entry name" value="NAD(P)H_nitroreductase"/>
</dbReference>
<gene>
    <name evidence="11" type="ORF">FIV50_12390</name>
</gene>
<feature type="binding site" description="in other chain" evidence="8">
    <location>
        <begin position="123"/>
        <end position="125"/>
    </location>
    <ligand>
        <name>FMN</name>
        <dbReference type="ChEBI" id="CHEBI:58210"/>
        <note>ligand shared between dimeric partners</note>
    </ligand>
</feature>
<feature type="binding site" evidence="8">
    <location>
        <position position="39"/>
    </location>
    <ligand>
        <name>FMN</name>
        <dbReference type="ChEBI" id="CHEBI:58210"/>
        <note>ligand shared between dimeric partners</note>
    </ligand>
</feature>
<accession>A0A4Y5YSR3</accession>
<evidence type="ECO:0000256" key="3">
    <source>
        <dbReference type="ARBA" id="ARBA00022643"/>
    </source>
</evidence>
<dbReference type="InterPro" id="IPR000415">
    <property type="entry name" value="Nitroreductase-like"/>
</dbReference>
<evidence type="ECO:0000259" key="10">
    <source>
        <dbReference type="Pfam" id="PF00881"/>
    </source>
</evidence>
<feature type="binding site" evidence="8">
    <location>
        <position position="35"/>
    </location>
    <ligand>
        <name>FMN</name>
        <dbReference type="ChEBI" id="CHEBI:58210"/>
        <note>ligand shared between dimeric partners</note>
    </ligand>
</feature>
<reference evidence="11 12" key="1">
    <citation type="submission" date="2019-06" db="EMBL/GenBank/DDBJ databases">
        <title>Complete genome of Microbacterium foliorum M2.</title>
        <authorList>
            <person name="Cao G."/>
        </authorList>
    </citation>
    <scope>NUCLEOTIDE SEQUENCE [LARGE SCALE GENOMIC DNA]</scope>
    <source>
        <strain evidence="11 12">M2</strain>
    </source>
</reference>
<feature type="region of interest" description="Disordered" evidence="9">
    <location>
        <begin position="157"/>
        <end position="187"/>
    </location>
</feature>
<evidence type="ECO:0000313" key="11">
    <source>
        <dbReference type="EMBL" id="QDE35513.1"/>
    </source>
</evidence>
<evidence type="ECO:0000256" key="8">
    <source>
        <dbReference type="PIRSR" id="PIRSR000232-1"/>
    </source>
</evidence>
<feature type="region of interest" description="Disordered" evidence="9">
    <location>
        <begin position="1"/>
        <end position="21"/>
    </location>
</feature>